<evidence type="ECO:0000256" key="11">
    <source>
        <dbReference type="ARBA" id="ARBA00022723"/>
    </source>
</evidence>
<dbReference type="InterPro" id="IPR036541">
    <property type="entry name" value="PLipase_A1_sf"/>
</dbReference>
<evidence type="ECO:0000256" key="7">
    <source>
        <dbReference type="ARBA" id="ARBA00013179"/>
    </source>
</evidence>
<dbReference type="Pfam" id="PF02253">
    <property type="entry name" value="PLA1"/>
    <property type="match status" value="1"/>
</dbReference>
<dbReference type="Gene3D" id="2.40.230.10">
    <property type="entry name" value="Phospholipase A1"/>
    <property type="match status" value="1"/>
</dbReference>
<keyword evidence="12" id="KW-0732">Signal</keyword>
<evidence type="ECO:0000256" key="6">
    <source>
        <dbReference type="ARBA" id="ARBA00011702"/>
    </source>
</evidence>
<evidence type="ECO:0000256" key="1">
    <source>
        <dbReference type="ARBA" id="ARBA00000111"/>
    </source>
</evidence>
<dbReference type="EMBL" id="CAJHOE010000004">
    <property type="protein sequence ID" value="CAD7288699.1"/>
    <property type="molecule type" value="Genomic_DNA"/>
</dbReference>
<keyword evidence="16" id="KW-0443">Lipid metabolism</keyword>
<comment type="catalytic activity">
    <reaction evidence="2">
        <text>a 1,2-diacyl-sn-glycero-3-phosphocholine + H2O = a 1-acyl-sn-glycero-3-phosphocholine + a fatty acid + H(+)</text>
        <dbReference type="Rhea" id="RHEA:15801"/>
        <dbReference type="ChEBI" id="CHEBI:15377"/>
        <dbReference type="ChEBI" id="CHEBI:15378"/>
        <dbReference type="ChEBI" id="CHEBI:28868"/>
        <dbReference type="ChEBI" id="CHEBI:57643"/>
        <dbReference type="ChEBI" id="CHEBI:58168"/>
        <dbReference type="EC" id="3.1.1.4"/>
    </reaction>
</comment>
<dbReference type="EC" id="3.1.1.32" evidence="7"/>
<keyword evidence="21" id="KW-1185">Reference proteome</keyword>
<evidence type="ECO:0000256" key="3">
    <source>
        <dbReference type="ARBA" id="ARBA00001913"/>
    </source>
</evidence>
<comment type="cofactor">
    <cofactor evidence="3">
        <name>Ca(2+)</name>
        <dbReference type="ChEBI" id="CHEBI:29108"/>
    </cofactor>
</comment>
<evidence type="ECO:0000256" key="10">
    <source>
        <dbReference type="ARBA" id="ARBA00022692"/>
    </source>
</evidence>
<evidence type="ECO:0000256" key="19">
    <source>
        <dbReference type="ARBA" id="ARBA00032375"/>
    </source>
</evidence>
<comment type="catalytic activity">
    <reaction evidence="1">
        <text>a 1,2-diacyl-sn-glycero-3-phosphocholine + H2O = a 2-acyl-sn-glycero-3-phosphocholine + a fatty acid + H(+)</text>
        <dbReference type="Rhea" id="RHEA:18689"/>
        <dbReference type="ChEBI" id="CHEBI:15377"/>
        <dbReference type="ChEBI" id="CHEBI:15378"/>
        <dbReference type="ChEBI" id="CHEBI:28868"/>
        <dbReference type="ChEBI" id="CHEBI:57643"/>
        <dbReference type="ChEBI" id="CHEBI:57875"/>
        <dbReference type="EC" id="3.1.1.32"/>
    </reaction>
</comment>
<evidence type="ECO:0000256" key="8">
    <source>
        <dbReference type="ARBA" id="ARBA00013278"/>
    </source>
</evidence>
<keyword evidence="13" id="KW-0378">Hydrolase</keyword>
<keyword evidence="18" id="KW-0998">Cell outer membrane</keyword>
<evidence type="ECO:0000256" key="18">
    <source>
        <dbReference type="ARBA" id="ARBA00023237"/>
    </source>
</evidence>
<dbReference type="Proteomes" id="UP000789359">
    <property type="component" value="Unassembled WGS sequence"/>
</dbReference>
<proteinExistence type="inferred from homology"/>
<evidence type="ECO:0000256" key="15">
    <source>
        <dbReference type="ARBA" id="ARBA00022963"/>
    </source>
</evidence>
<evidence type="ECO:0000313" key="20">
    <source>
        <dbReference type="EMBL" id="CAD7288699.1"/>
    </source>
</evidence>
<gene>
    <name evidence="20" type="ORF">LMG8286_01467</name>
</gene>
<keyword evidence="10" id="KW-0812">Transmembrane</keyword>
<keyword evidence="11" id="KW-0479">Metal-binding</keyword>
<keyword evidence="9" id="KW-1134">Transmembrane beta strand</keyword>
<comment type="similarity">
    <text evidence="5">Belongs to the phospholipase A1 family.</text>
</comment>
<name>A0ABM8Q6Y8_9BACT</name>
<comment type="subunit">
    <text evidence="6">Homodimer; dimerization is reversible, and the dimeric form is the active one.</text>
</comment>
<evidence type="ECO:0000256" key="2">
    <source>
        <dbReference type="ARBA" id="ARBA00001604"/>
    </source>
</evidence>
<keyword evidence="15" id="KW-0442">Lipid degradation</keyword>
<sequence>MRYSLIFFCFCALFAKSASELYDEALSYEKAGDIPQAMRLYKMAYEARANGDLSDSFTKSSSQEFLHQDSEPGSDDDVAKHVFNSVAEPKKQGETGYLNITLAEPNYLLPATYASKVPDSRSKFETKFHISLQKPVLYDLFGFKESVGIAYSQTSWWQTSRDSTPFRESNYRPELYASVPFENFGIFRGVRVGLLHESNGQGSERSRSWNRAYMSADFVAGRLSMTPRAWMTVGDISDNENIRKNIGVADLKVKYTIGGHHLNLMLRNNFRLDSTNRGAAEFGWFFPLFSSGLYGYLQYFNGYGENLMDYDRHMNKIGIGFAILK</sequence>
<evidence type="ECO:0000256" key="12">
    <source>
        <dbReference type="ARBA" id="ARBA00022729"/>
    </source>
</evidence>
<evidence type="ECO:0000256" key="16">
    <source>
        <dbReference type="ARBA" id="ARBA00023098"/>
    </source>
</evidence>
<dbReference type="PANTHER" id="PTHR40457">
    <property type="entry name" value="PHOSPHOLIPASE A1"/>
    <property type="match status" value="1"/>
</dbReference>
<keyword evidence="14" id="KW-0106">Calcium</keyword>
<evidence type="ECO:0000256" key="9">
    <source>
        <dbReference type="ARBA" id="ARBA00022452"/>
    </source>
</evidence>
<keyword evidence="17" id="KW-0472">Membrane</keyword>
<accession>A0ABM8Q6Y8</accession>
<evidence type="ECO:0000256" key="5">
    <source>
        <dbReference type="ARBA" id="ARBA00010525"/>
    </source>
</evidence>
<evidence type="ECO:0000313" key="21">
    <source>
        <dbReference type="Proteomes" id="UP000789359"/>
    </source>
</evidence>
<dbReference type="PRINTS" id="PR01486">
    <property type="entry name" value="PHPHLIPASEA1"/>
</dbReference>
<dbReference type="PANTHER" id="PTHR40457:SF1">
    <property type="entry name" value="PHOSPHOLIPASE A1"/>
    <property type="match status" value="1"/>
</dbReference>
<evidence type="ECO:0000256" key="17">
    <source>
        <dbReference type="ARBA" id="ARBA00023136"/>
    </source>
</evidence>
<dbReference type="SUPFAM" id="SSF56931">
    <property type="entry name" value="Outer membrane phospholipase A (OMPLA)"/>
    <property type="match status" value="1"/>
</dbReference>
<comment type="subcellular location">
    <subcellularLocation>
        <location evidence="4">Cell outer membrane</location>
        <topology evidence="4">Multi-pass membrane protein</topology>
    </subcellularLocation>
</comment>
<dbReference type="RefSeq" id="WP_230057211.1">
    <property type="nucleotide sequence ID" value="NZ_CAJHOE010000004.1"/>
</dbReference>
<comment type="caution">
    <text evidence="20">The sequence shown here is derived from an EMBL/GenBank/DDBJ whole genome shotgun (WGS) entry which is preliminary data.</text>
</comment>
<dbReference type="EC" id="3.1.1.4" evidence="8"/>
<dbReference type="InterPro" id="IPR003187">
    <property type="entry name" value="PLipase_A1"/>
</dbReference>
<reference evidence="20 21" key="1">
    <citation type="submission" date="2020-11" db="EMBL/GenBank/DDBJ databases">
        <authorList>
            <person name="Peeters C."/>
        </authorList>
    </citation>
    <scope>NUCLEOTIDE SEQUENCE [LARGE SCALE GENOMIC DNA]</scope>
    <source>
        <strain evidence="20 21">LMG 8286</strain>
    </source>
</reference>
<evidence type="ECO:0000256" key="4">
    <source>
        <dbReference type="ARBA" id="ARBA00004571"/>
    </source>
</evidence>
<evidence type="ECO:0000256" key="14">
    <source>
        <dbReference type="ARBA" id="ARBA00022837"/>
    </source>
</evidence>
<organism evidence="20 21">
    <name type="scientific">Campylobacter suis</name>
    <dbReference type="NCBI Taxonomy" id="2790657"/>
    <lineage>
        <taxon>Bacteria</taxon>
        <taxon>Pseudomonadati</taxon>
        <taxon>Campylobacterota</taxon>
        <taxon>Epsilonproteobacteria</taxon>
        <taxon>Campylobacterales</taxon>
        <taxon>Campylobacteraceae</taxon>
        <taxon>Campylobacter</taxon>
    </lineage>
</organism>
<evidence type="ECO:0000256" key="13">
    <source>
        <dbReference type="ARBA" id="ARBA00022801"/>
    </source>
</evidence>
<protein>
    <recommendedName>
        <fullName evidence="19">Phosphatidylcholine 1-acylhydrolase</fullName>
        <ecNumber evidence="7">3.1.1.32</ecNumber>
        <ecNumber evidence="8">3.1.1.4</ecNumber>
    </recommendedName>
</protein>